<feature type="transmembrane region" description="Helical" evidence="1">
    <location>
        <begin position="98"/>
        <end position="131"/>
    </location>
</feature>
<evidence type="ECO:0000313" key="3">
    <source>
        <dbReference type="Proteomes" id="UP000199197"/>
    </source>
</evidence>
<feature type="transmembrane region" description="Helical" evidence="1">
    <location>
        <begin position="18"/>
        <end position="36"/>
    </location>
</feature>
<gene>
    <name evidence="2" type="ORF">JGI23_00036</name>
</gene>
<dbReference type="InterPro" id="IPR032531">
    <property type="entry name" value="DUF4956"/>
</dbReference>
<keyword evidence="1" id="KW-0812">Transmembrane</keyword>
<evidence type="ECO:0000256" key="1">
    <source>
        <dbReference type="SAM" id="Phobius"/>
    </source>
</evidence>
<dbReference type="EMBL" id="CZVW01000001">
    <property type="protein sequence ID" value="CUS95991.1"/>
    <property type="molecule type" value="Genomic_DNA"/>
</dbReference>
<feature type="transmembrane region" description="Helical" evidence="1">
    <location>
        <begin position="48"/>
        <end position="68"/>
    </location>
</feature>
<keyword evidence="3" id="KW-1185">Reference proteome</keyword>
<evidence type="ECO:0000313" key="2">
    <source>
        <dbReference type="EMBL" id="CUS95991.1"/>
    </source>
</evidence>
<dbReference type="Proteomes" id="UP000199197">
    <property type="component" value="Unassembled WGS sequence"/>
</dbReference>
<dbReference type="OrthoDB" id="9803265at2"/>
<proteinExistence type="predicted"/>
<dbReference type="Pfam" id="PF16316">
    <property type="entry name" value="DUF4956"/>
    <property type="match status" value="1"/>
</dbReference>
<sequence length="223" mass="24788">MIEDLQNIFTISISPVEVIRNLFVAFVCGFIVSVFYKISYRGISYSSTLVNSLIALSMITSVVIMVIGNNLARAFGLVGAMSIIRFRTAIKDTQDIVFIFFALAVGMASGVGLYAVSIVGTLTVGLVMYALSRLNYGMPRRKELLLQFTYEAIDEKEPEYTSVIKSECKDFKLINVKSPRGDLFELSYYIRLKDKSKAGELVRKLSKLPGVKNVSLLADEEGF</sequence>
<accession>A0A0P1MLZ9</accession>
<reference evidence="3" key="1">
    <citation type="submission" date="2015-11" db="EMBL/GenBank/DDBJ databases">
        <authorList>
            <person name="Varghese N."/>
        </authorList>
    </citation>
    <scope>NUCLEOTIDE SEQUENCE [LARGE SCALE GENOMIC DNA]</scope>
    <source>
        <strain evidence="3">JGI-23</strain>
    </source>
</reference>
<dbReference type="RefSeq" id="WP_092346611.1">
    <property type="nucleotide sequence ID" value="NZ_CZVW01000001.1"/>
</dbReference>
<evidence type="ECO:0008006" key="4">
    <source>
        <dbReference type="Google" id="ProtNLM"/>
    </source>
</evidence>
<dbReference type="AlphaFoldDB" id="A0A0P1MLZ9"/>
<protein>
    <recommendedName>
        <fullName evidence="4">DUF4956 domain-containing protein</fullName>
    </recommendedName>
</protein>
<organism evidence="2 3">
    <name type="scientific">Candidatus Chryseopegocella kryptomonas</name>
    <dbReference type="NCBI Taxonomy" id="1633643"/>
    <lineage>
        <taxon>Bacteria</taxon>
        <taxon>Pseudomonadati</taxon>
        <taxon>Candidatus Kryptoniota</taxon>
        <taxon>Candidatus Chryseopegocella</taxon>
    </lineage>
</organism>
<name>A0A0P1MLZ9_9BACT</name>
<keyword evidence="1" id="KW-1133">Transmembrane helix</keyword>
<keyword evidence="1" id="KW-0472">Membrane</keyword>